<feature type="compositionally biased region" description="Acidic residues" evidence="2">
    <location>
        <begin position="320"/>
        <end position="346"/>
    </location>
</feature>
<dbReference type="PANTHER" id="PTHR33155:SF3">
    <property type="entry name" value="PROTEIN FAF-LIKE, CHLOROPLASTIC"/>
    <property type="match status" value="1"/>
</dbReference>
<sequence>MIKTQQGFSSSYLRIEQESNMVMMQKNQGIVTILGSNCDDTNTPSEHSSLRRTLSADMSSHKWLSHETIKRVPSSEQLMQHSSSKTIAESLSSSSSSSSEDEGEAERERLEIWSSIQRNKKAEQEKSCTGAFDMWNSLVSLKENNDMSKSLTASPYIHPLVKRKKSCLSEKSLEICTESLGSETGSDGLFSSHPSSEKEGDKEEEHHQQQQEQVQEEKVVIEEEPKYNYGGGATKKYSPSRSFPPPLPSLGPSLHMRTHRDNGRLVLEAVSAPSNNNFCVQRQDGRLVLTFSDAANDDDDEEEVAEENDDDGVAVEELEEEFEEVHDEEIGDEAEDESDETEEVEDVKDIESVVIEKEPFLSSEITTNGVHRLAMVMNKAIGLVNRNPKWSEKLNELDVNVVKEVETNPVTKSLPPRPRVTRLVPSTNFNAYEYYWKTKPTTAQGVVTTTLSNSLPQHQKLNNKSSTTLVNNNSTSKVIFSGDFKKMSNDQRQQLMVVRVENGDYKLVHNLDQSCKDSRRSFLFWKPYCIATS</sequence>
<accession>A0A4P1R9X7</accession>
<feature type="compositionally biased region" description="Acidic residues" evidence="2">
    <location>
        <begin position="295"/>
        <end position="313"/>
    </location>
</feature>
<feature type="region of interest" description="Disordered" evidence="2">
    <location>
        <begin position="320"/>
        <end position="347"/>
    </location>
</feature>
<keyword evidence="5" id="KW-1185">Reference proteome</keyword>
<evidence type="ECO:0000256" key="1">
    <source>
        <dbReference type="ARBA" id="ARBA00008690"/>
    </source>
</evidence>
<dbReference type="InterPro" id="IPR021410">
    <property type="entry name" value="FAF"/>
</dbReference>
<feature type="compositionally biased region" description="Basic and acidic residues" evidence="2">
    <location>
        <begin position="195"/>
        <end position="226"/>
    </location>
</feature>
<dbReference type="PANTHER" id="PTHR33155">
    <property type="entry name" value="FANTASTIC FOUR-LIKE PROTEIN (DUF3049)"/>
    <property type="match status" value="1"/>
</dbReference>
<feature type="compositionally biased region" description="Low complexity" evidence="2">
    <location>
        <begin position="82"/>
        <end position="98"/>
    </location>
</feature>
<gene>
    <name evidence="4" type="ORF">TanjilG_23679</name>
</gene>
<feature type="region of interest" description="Disordered" evidence="2">
    <location>
        <begin position="179"/>
        <end position="251"/>
    </location>
</feature>
<evidence type="ECO:0000259" key="3">
    <source>
        <dbReference type="Pfam" id="PF11250"/>
    </source>
</evidence>
<name>A0A4P1R9X7_LUPAN</name>
<evidence type="ECO:0000313" key="4">
    <source>
        <dbReference type="EMBL" id="OIW05893.1"/>
    </source>
</evidence>
<feature type="domain" description="FAF" evidence="3">
    <location>
        <begin position="242"/>
        <end position="291"/>
    </location>
</feature>
<dbReference type="Gramene" id="OIW05893">
    <property type="protein sequence ID" value="OIW05893"/>
    <property type="gene ID" value="TanjilG_23679"/>
</dbReference>
<dbReference type="Proteomes" id="UP000188354">
    <property type="component" value="Chromosome LG08"/>
</dbReference>
<evidence type="ECO:0000256" key="2">
    <source>
        <dbReference type="SAM" id="MobiDB-lite"/>
    </source>
</evidence>
<dbReference type="InterPro" id="IPR046431">
    <property type="entry name" value="FAF_dom"/>
</dbReference>
<dbReference type="Pfam" id="PF11250">
    <property type="entry name" value="FAF"/>
    <property type="match status" value="1"/>
</dbReference>
<organism evidence="4 5">
    <name type="scientific">Lupinus angustifolius</name>
    <name type="common">Narrow-leaved blue lupine</name>
    <dbReference type="NCBI Taxonomy" id="3871"/>
    <lineage>
        <taxon>Eukaryota</taxon>
        <taxon>Viridiplantae</taxon>
        <taxon>Streptophyta</taxon>
        <taxon>Embryophyta</taxon>
        <taxon>Tracheophyta</taxon>
        <taxon>Spermatophyta</taxon>
        <taxon>Magnoliopsida</taxon>
        <taxon>eudicotyledons</taxon>
        <taxon>Gunneridae</taxon>
        <taxon>Pentapetalae</taxon>
        <taxon>rosids</taxon>
        <taxon>fabids</taxon>
        <taxon>Fabales</taxon>
        <taxon>Fabaceae</taxon>
        <taxon>Papilionoideae</taxon>
        <taxon>50 kb inversion clade</taxon>
        <taxon>genistoids sensu lato</taxon>
        <taxon>core genistoids</taxon>
        <taxon>Genisteae</taxon>
        <taxon>Lupinus</taxon>
    </lineage>
</organism>
<feature type="region of interest" description="Disordered" evidence="2">
    <location>
        <begin position="73"/>
        <end position="107"/>
    </location>
</feature>
<reference evidence="4 5" key="1">
    <citation type="journal article" date="2017" name="Plant Biotechnol. J.">
        <title>A comprehensive draft genome sequence for lupin (Lupinus angustifolius), an emerging health food: insights into plant-microbe interactions and legume evolution.</title>
        <authorList>
            <person name="Hane J.K."/>
            <person name="Ming Y."/>
            <person name="Kamphuis L.G."/>
            <person name="Nelson M.N."/>
            <person name="Garg G."/>
            <person name="Atkins C.A."/>
            <person name="Bayer P.E."/>
            <person name="Bravo A."/>
            <person name="Bringans S."/>
            <person name="Cannon S."/>
            <person name="Edwards D."/>
            <person name="Foley R."/>
            <person name="Gao L.L."/>
            <person name="Harrison M.J."/>
            <person name="Huang W."/>
            <person name="Hurgobin B."/>
            <person name="Li S."/>
            <person name="Liu C.W."/>
            <person name="McGrath A."/>
            <person name="Morahan G."/>
            <person name="Murray J."/>
            <person name="Weller J."/>
            <person name="Jian J."/>
            <person name="Singh K.B."/>
        </authorList>
    </citation>
    <scope>NUCLEOTIDE SEQUENCE</scope>
    <source>
        <strain evidence="5">cv. Tanjil</strain>
        <tissue evidence="4">Whole plant</tissue>
    </source>
</reference>
<dbReference type="AlphaFoldDB" id="A0A4P1R9X7"/>
<dbReference type="EMBL" id="CM007368">
    <property type="protein sequence ID" value="OIW05893.1"/>
    <property type="molecule type" value="Genomic_DNA"/>
</dbReference>
<feature type="region of interest" description="Disordered" evidence="2">
    <location>
        <begin position="294"/>
        <end position="313"/>
    </location>
</feature>
<comment type="similarity">
    <text evidence="1">Belongs to the fantastic four family.</text>
</comment>
<proteinExistence type="inferred from homology"/>
<protein>
    <recommendedName>
        <fullName evidence="3">FAF domain-containing protein</fullName>
    </recommendedName>
</protein>
<dbReference type="STRING" id="3871.A0A4P1R9X7"/>
<evidence type="ECO:0000313" key="5">
    <source>
        <dbReference type="Proteomes" id="UP000188354"/>
    </source>
</evidence>